<sequence length="262" mass="29897">MIHFRRYFSGGRRLLSSALSEIQTWESYLDYCNKNNVDITSTTFKGTVYELVVKQFLTDTLKCTDLVRIGGSFDNGIDIMGKWNLNHFWNEVRDKKMVPLTSTRVQNSMVQPLLKKSIEYSDSARRYKRRVSNNKSLLSLHDDINILVQCKNHNSKIKAATIRELCGVYHHQVKTKRDSSRTFMFLVSPHPLTTQASRIIDSSTVPIIHCKLSLPSFKGIDIQSASYGSSVILDSVFMNAMSRALVKGLKLELAFEAYKNKS</sequence>
<evidence type="ECO:0000313" key="7">
    <source>
        <dbReference type="Proteomes" id="UP000005222"/>
    </source>
</evidence>
<dbReference type="Proteomes" id="UP000005222">
    <property type="component" value="Chromosome C"/>
</dbReference>
<evidence type="ECO:0000313" key="6">
    <source>
        <dbReference type="EMBL" id="CCE78953.1"/>
    </source>
</evidence>
<dbReference type="Proteomes" id="UP000005222">
    <property type="component" value="Chromosome D"/>
</dbReference>
<comment type="subcellular location">
    <subcellularLocation>
        <location evidence="1">Mitochondrion</location>
    </subcellularLocation>
</comment>
<dbReference type="Pfam" id="PF10356">
    <property type="entry name" value="RRG7"/>
    <property type="match status" value="1"/>
</dbReference>
<dbReference type="PANTHER" id="PTHR28133:SF1">
    <property type="entry name" value="REQUIRED FOR RESPIRATORY GROWTH PROTEIN 7, MITOCHONDRIAL"/>
    <property type="match status" value="1"/>
</dbReference>
<gene>
    <name evidence="6" type="primary">Piso0_000988</name>
    <name evidence="5" type="ORF">GNLVRS01_PISO0C08428g</name>
    <name evidence="6" type="ORF">GNLVRS01_PISO0D08495g</name>
</gene>
<dbReference type="eggNOG" id="ENOG502RZ1Q">
    <property type="taxonomic scope" value="Eukaryota"/>
</dbReference>
<reference evidence="7" key="2">
    <citation type="journal article" date="2012" name="G3 (Bethesda)">
        <title>Pichia sorbitophila, an interspecies yeast hybrid reveals early steps of genome resolution following polyploidization.</title>
        <authorList>
            <person name="Leh Louis V."/>
            <person name="Despons L."/>
            <person name="Friedrich A."/>
            <person name="Martin T."/>
            <person name="Durrens P."/>
            <person name="Casaregola S."/>
            <person name="Neuveglise C."/>
            <person name="Fairhead C."/>
            <person name="Marck C."/>
            <person name="Cruz J.A."/>
            <person name="Straub M.L."/>
            <person name="Kugler V."/>
            <person name="Sacerdot C."/>
            <person name="Uzunov Z."/>
            <person name="Thierry A."/>
            <person name="Weiss S."/>
            <person name="Bleykasten C."/>
            <person name="De Montigny J."/>
            <person name="Jacques N."/>
            <person name="Jung P."/>
            <person name="Lemaire M."/>
            <person name="Mallet S."/>
            <person name="Morel G."/>
            <person name="Richard G.F."/>
            <person name="Sarkar A."/>
            <person name="Savel G."/>
            <person name="Schacherer J."/>
            <person name="Seret M.L."/>
            <person name="Talla E."/>
            <person name="Samson G."/>
            <person name="Jubin C."/>
            <person name="Poulain J."/>
            <person name="Vacherie B."/>
            <person name="Barbe V."/>
            <person name="Pelletier E."/>
            <person name="Sherman D.J."/>
            <person name="Westhof E."/>
            <person name="Weissenbach J."/>
            <person name="Baret P.V."/>
            <person name="Wincker P."/>
            <person name="Gaillardin C."/>
            <person name="Dujon B."/>
            <person name="Souciet J.L."/>
        </authorList>
    </citation>
    <scope>NUCLEOTIDE SEQUENCE [LARGE SCALE GENOMIC DNA]</scope>
    <source>
        <strain evidence="7">ATCC MYA-4447 / BCRC 22081 / CBS 7064 / NBRC 10061 / NRRL Y-12695</strain>
    </source>
</reference>
<accession>G8YQL8</accession>
<dbReference type="InterPro" id="IPR018828">
    <property type="entry name" value="RRG7"/>
</dbReference>
<dbReference type="FunCoup" id="G8YQL8">
    <property type="interactions" value="74"/>
</dbReference>
<dbReference type="OrthoDB" id="20734at2759"/>
<evidence type="ECO:0000256" key="4">
    <source>
        <dbReference type="ARBA" id="ARBA00023128"/>
    </source>
</evidence>
<dbReference type="AlphaFoldDB" id="G8YQL8"/>
<dbReference type="OMA" id="YYENEYA"/>
<dbReference type="PANTHER" id="PTHR28133">
    <property type="entry name" value="REQUIRED FOR RESPIRATORY GROWTH PROTEIN 7, MITOCHONDRIAL"/>
    <property type="match status" value="1"/>
</dbReference>
<organism evidence="6 7">
    <name type="scientific">Pichia sorbitophila (strain ATCC MYA-4447 / BCRC 22081 / CBS 7064 / NBRC 10061 / NRRL Y-12695)</name>
    <name type="common">Hybrid yeast</name>
    <dbReference type="NCBI Taxonomy" id="559304"/>
    <lineage>
        <taxon>Eukaryota</taxon>
        <taxon>Fungi</taxon>
        <taxon>Dikarya</taxon>
        <taxon>Ascomycota</taxon>
        <taxon>Saccharomycotina</taxon>
        <taxon>Pichiomycetes</taxon>
        <taxon>Debaryomycetaceae</taxon>
        <taxon>Millerozyma</taxon>
    </lineage>
</organism>
<evidence type="ECO:0000256" key="1">
    <source>
        <dbReference type="ARBA" id="ARBA00004173"/>
    </source>
</evidence>
<dbReference type="HOGENOM" id="CLU_085105_0_0_1"/>
<name>G8YQL8_PICSO</name>
<evidence type="ECO:0000313" key="5">
    <source>
        <dbReference type="EMBL" id="CCE78367.1"/>
    </source>
</evidence>
<keyword evidence="7" id="KW-1185">Reference proteome</keyword>
<evidence type="ECO:0000256" key="3">
    <source>
        <dbReference type="ARBA" id="ARBA00014638"/>
    </source>
</evidence>
<keyword evidence="4" id="KW-0496">Mitochondrion</keyword>
<proteinExistence type="inferred from homology"/>
<protein>
    <recommendedName>
        <fullName evidence="3">Required for respiratory growth protein 7, mitochondrial</fullName>
    </recommendedName>
</protein>
<reference evidence="6" key="1">
    <citation type="submission" date="2011-10" db="EMBL/GenBank/DDBJ databases">
        <authorList>
            <person name="Genoscope - CEA"/>
        </authorList>
    </citation>
    <scope>NUCLEOTIDE SEQUENCE</scope>
</reference>
<dbReference type="GO" id="GO:0005739">
    <property type="term" value="C:mitochondrion"/>
    <property type="evidence" value="ECO:0007669"/>
    <property type="project" value="UniProtKB-SubCell"/>
</dbReference>
<evidence type="ECO:0000256" key="2">
    <source>
        <dbReference type="ARBA" id="ARBA00009554"/>
    </source>
</evidence>
<dbReference type="InParanoid" id="G8YQL8"/>
<comment type="similarity">
    <text evidence="2">Belongs to the RRG7 family.</text>
</comment>
<dbReference type="EMBL" id="FO082057">
    <property type="protein sequence ID" value="CCE78367.1"/>
    <property type="molecule type" value="Genomic_DNA"/>
</dbReference>
<dbReference type="EMBL" id="FO082056">
    <property type="protein sequence ID" value="CCE78953.1"/>
    <property type="molecule type" value="Genomic_DNA"/>
</dbReference>